<dbReference type="EMBL" id="JRES01000755">
    <property type="protein sequence ID" value="KNC28620.1"/>
    <property type="molecule type" value="Genomic_DNA"/>
</dbReference>
<accession>A0A0L0C8P4</accession>
<evidence type="ECO:0000313" key="3">
    <source>
        <dbReference type="Proteomes" id="UP000037069"/>
    </source>
</evidence>
<keyword evidence="3" id="KW-1185">Reference proteome</keyword>
<protein>
    <submittedName>
        <fullName evidence="2">Uncharacterized protein</fullName>
    </submittedName>
</protein>
<feature type="region of interest" description="Disordered" evidence="1">
    <location>
        <begin position="645"/>
        <end position="718"/>
    </location>
</feature>
<feature type="compositionally biased region" description="Basic and acidic residues" evidence="1">
    <location>
        <begin position="651"/>
        <end position="676"/>
    </location>
</feature>
<dbReference type="Proteomes" id="UP000037069">
    <property type="component" value="Unassembled WGS sequence"/>
</dbReference>
<comment type="caution">
    <text evidence="2">The sequence shown here is derived from an EMBL/GenBank/DDBJ whole genome shotgun (WGS) entry which is preliminary data.</text>
</comment>
<feature type="compositionally biased region" description="Basic residues" evidence="1">
    <location>
        <begin position="596"/>
        <end position="605"/>
    </location>
</feature>
<feature type="compositionally biased region" description="Polar residues" evidence="1">
    <location>
        <begin position="1100"/>
        <end position="1109"/>
    </location>
</feature>
<feature type="non-terminal residue" evidence="2">
    <location>
        <position position="1"/>
    </location>
</feature>
<feature type="compositionally biased region" description="Pro residues" evidence="1">
    <location>
        <begin position="1226"/>
        <end position="1251"/>
    </location>
</feature>
<feature type="region of interest" description="Disordered" evidence="1">
    <location>
        <begin position="1337"/>
        <end position="1371"/>
    </location>
</feature>
<feature type="compositionally biased region" description="Basic and acidic residues" evidence="1">
    <location>
        <begin position="31"/>
        <end position="42"/>
    </location>
</feature>
<feature type="region of interest" description="Disordered" evidence="1">
    <location>
        <begin position="1017"/>
        <end position="1258"/>
    </location>
</feature>
<feature type="compositionally biased region" description="Basic and acidic residues" evidence="1">
    <location>
        <begin position="1114"/>
        <end position="1142"/>
    </location>
</feature>
<feature type="compositionally biased region" description="Polar residues" evidence="1">
    <location>
        <begin position="322"/>
        <end position="336"/>
    </location>
</feature>
<feature type="compositionally biased region" description="Acidic residues" evidence="1">
    <location>
        <begin position="357"/>
        <end position="380"/>
    </location>
</feature>
<feature type="compositionally biased region" description="Acidic residues" evidence="1">
    <location>
        <begin position="1166"/>
        <end position="1177"/>
    </location>
</feature>
<sequence length="1489" mass="168638">HFAISAKIPPLPQIKLPKSMSKLKSRKIFRSSREDVNLDSRRSSKRLPANSENIPPLGFINRTPTRISTISSLMNQTGGDSVDSKKWKSHNYDDDENSYRSAGGIDDYPSPLSQRFEMRSSRPISPIKEPRFSHQAHGQSEQNIKMSFGEKLQKGYKDVTEFKLKHLFAKKTVVHTDKIEITDYIQSFDEDRRKCERVQQKRDNDIADNYTFQFKESKQKSEESYIDDDSGPSSPQQTIMPKKNSKNLSELSGDESGMESSPPPRKPGIASTRFSKVRHTPLNMSLEDDYDNELDVEEVDAPKIDSSAISLRDGKHLKSPEKSNNSYQNLRRMTTKATRDRPPPPPSSAPLNISMEEYLDDDEDEGDDHNDDDYGTDDNYDLNVVEVGTPKKIQPNTSSLYDIKTQKPTEESVDSQQNPRKFKSIKERMSRLSKQKSEGDDTAISEKKRKAPLSPQPSEENEADSSAAARKSDKPFDAIKQNFKRIQKSVRLPQQMSTRSGAESENEEATSDNKTKISKSQQFTERLKRFRSIDNVNKNSEDNENSESPIHKFTNKLQDWRKSFRKKGDSHNTYNDDMDVTTSPQKQERNVGSLMKRLKHIRARKRDSIEDPDDDEEGGDTYKESLAARAKFQLEKGVVVASQVPQITMKKISETKKYFKKKQDNEVKNRTEKPQSEEEELEDGQEKTISKPSRPPPPIPRPYFRNSSEEDDDDVDNNKFITKSIAESQLIAVPAATAVWATKPMITDDEDDYDEELPRVLLHQDNSDIFESTLIIAVTRPISRTVSPIITELSPDSAEESTPDTKPDDWIPNQDMVATFLEMTPPSHRRLSKDSIHSRGHSRKHSIDSSSEDSWIKDIPKGPSTAYLNSVDENEEPWKIQKTNNEDNLYKTKSIDLFEMQKKHGGVLTAFEDFDDELKNTPVVRIEKESSSVCENTPAEGKIINIAAVENENVPDVKIQMKTVNVEKVENENTPIIKIETESSNVVKVENENISSIVDLEDEKSKDLEIPRNVDYYERESSEELEIPDDDNSSRVTKISSHRREPRTEELQNSDNDNSSVVSKEIVNSTEPKRVELQNTENGNSSDVKNISKVHKEKIQNTSESNKTVLSEVPKCKDLGNHHIENSSRLQENKTPKAETKLKLQHFGNSQESLTGHLDENKLFDSGEEEDNEESDDDHQFKDVDSPPSKSPSPPPTISTTPPPLPQRKPPISLLTSQPSIDLTSLPPPILQPTKPPVPPQRINPTAPPPKIPDRIPSTTRVSRPLVKTASLRLAYSEQVNPQDIGKVNKLISRFEPEGNKQRPKIIPRKPLITYESDDYSDEEDLIQLLPLKPKDKFRDTTPTNPTRIQKSFSIDSTDIPNNNVKPIPEPEIHTSLSRKAISQISLDNSEIISPIPSISISSSCLDVNSNFSQPSSVYGSPLAFPSSLVGSTEVTPLTNRKDCEHLAMRRSRRSLARDDDHFYSFDSDEENSYYSISSTGSNRYVVDL</sequence>
<feature type="compositionally biased region" description="Basic and acidic residues" evidence="1">
    <location>
        <begin position="312"/>
        <end position="321"/>
    </location>
</feature>
<gene>
    <name evidence="2" type="ORF">FF38_04915</name>
</gene>
<feature type="region of interest" description="Disordered" evidence="1">
    <location>
        <begin position="206"/>
        <end position="622"/>
    </location>
</feature>
<feature type="compositionally biased region" description="Pro residues" evidence="1">
    <location>
        <begin position="1189"/>
        <end position="1209"/>
    </location>
</feature>
<feature type="region of interest" description="Disordered" evidence="1">
    <location>
        <begin position="791"/>
        <end position="812"/>
    </location>
</feature>
<evidence type="ECO:0000313" key="2">
    <source>
        <dbReference type="EMBL" id="KNC28620.1"/>
    </source>
</evidence>
<proteinExistence type="predicted"/>
<feature type="compositionally biased region" description="Polar residues" evidence="1">
    <location>
        <begin position="1214"/>
        <end position="1223"/>
    </location>
</feature>
<feature type="compositionally biased region" description="Basic and acidic residues" evidence="1">
    <location>
        <begin position="558"/>
        <end position="570"/>
    </location>
</feature>
<feature type="compositionally biased region" description="Polar residues" evidence="1">
    <location>
        <begin position="571"/>
        <end position="585"/>
    </location>
</feature>
<organism evidence="2 3">
    <name type="scientific">Lucilia cuprina</name>
    <name type="common">Green bottle fly</name>
    <name type="synonym">Australian sheep blowfly</name>
    <dbReference type="NCBI Taxonomy" id="7375"/>
    <lineage>
        <taxon>Eukaryota</taxon>
        <taxon>Metazoa</taxon>
        <taxon>Ecdysozoa</taxon>
        <taxon>Arthropoda</taxon>
        <taxon>Hexapoda</taxon>
        <taxon>Insecta</taxon>
        <taxon>Pterygota</taxon>
        <taxon>Neoptera</taxon>
        <taxon>Endopterygota</taxon>
        <taxon>Diptera</taxon>
        <taxon>Brachycera</taxon>
        <taxon>Muscomorpha</taxon>
        <taxon>Oestroidea</taxon>
        <taxon>Calliphoridae</taxon>
        <taxon>Luciliinae</taxon>
        <taxon>Lucilia</taxon>
    </lineage>
</organism>
<reference evidence="2 3" key="1">
    <citation type="journal article" date="2015" name="Nat. Commun.">
        <title>Lucilia cuprina genome unlocks parasitic fly biology to underpin future interventions.</title>
        <authorList>
            <person name="Anstead C.A."/>
            <person name="Korhonen P.K."/>
            <person name="Young N.D."/>
            <person name="Hall R.S."/>
            <person name="Jex A.R."/>
            <person name="Murali S.C."/>
            <person name="Hughes D.S."/>
            <person name="Lee S.F."/>
            <person name="Perry T."/>
            <person name="Stroehlein A.J."/>
            <person name="Ansell B.R."/>
            <person name="Breugelmans B."/>
            <person name="Hofmann A."/>
            <person name="Qu J."/>
            <person name="Dugan S."/>
            <person name="Lee S.L."/>
            <person name="Chao H."/>
            <person name="Dinh H."/>
            <person name="Han Y."/>
            <person name="Doddapaneni H.V."/>
            <person name="Worley K.C."/>
            <person name="Muzny D.M."/>
            <person name="Ioannidis P."/>
            <person name="Waterhouse R.M."/>
            <person name="Zdobnov E.M."/>
            <person name="James P.J."/>
            <person name="Bagnall N.H."/>
            <person name="Kotze A.C."/>
            <person name="Gibbs R.A."/>
            <person name="Richards S."/>
            <person name="Batterham P."/>
            <person name="Gasser R.B."/>
        </authorList>
    </citation>
    <scope>NUCLEOTIDE SEQUENCE [LARGE SCALE GENOMIC DNA]</scope>
    <source>
        <strain evidence="2 3">LS</strain>
        <tissue evidence="2">Full body</tissue>
    </source>
</reference>
<name>A0A0L0C8P4_LUCCU</name>
<feature type="compositionally biased region" description="Basic and acidic residues" evidence="1">
    <location>
        <begin position="424"/>
        <end position="439"/>
    </location>
</feature>
<feature type="region of interest" description="Disordered" evidence="1">
    <location>
        <begin position="19"/>
        <end position="61"/>
    </location>
</feature>
<dbReference type="OrthoDB" id="8043646at2759"/>
<feature type="compositionally biased region" description="Basic residues" evidence="1">
    <location>
        <begin position="21"/>
        <end position="30"/>
    </location>
</feature>
<feature type="compositionally biased region" description="Polar residues" evidence="1">
    <location>
        <begin position="1341"/>
        <end position="1365"/>
    </location>
</feature>
<evidence type="ECO:0000256" key="1">
    <source>
        <dbReference type="SAM" id="MobiDB-lite"/>
    </source>
</evidence>
<feature type="compositionally biased region" description="Polar residues" evidence="1">
    <location>
        <begin position="1077"/>
        <end position="1089"/>
    </location>
</feature>
<feature type="compositionally biased region" description="Acidic residues" evidence="1">
    <location>
        <begin position="286"/>
        <end position="299"/>
    </location>
</feature>
<feature type="compositionally biased region" description="Low complexity" evidence="1">
    <location>
        <begin position="1053"/>
        <end position="1063"/>
    </location>
</feature>
<dbReference type="STRING" id="7375.A0A0L0C8P4"/>
<feature type="region of interest" description="Disordered" evidence="1">
    <location>
        <begin position="74"/>
        <end position="108"/>
    </location>
</feature>
<feature type="compositionally biased region" description="Basic and acidic residues" evidence="1">
    <location>
        <begin position="82"/>
        <end position="92"/>
    </location>
</feature>
<feature type="region of interest" description="Disordered" evidence="1">
    <location>
        <begin position="828"/>
        <end position="873"/>
    </location>
</feature>
<feature type="compositionally biased region" description="Acidic residues" evidence="1">
    <location>
        <begin position="610"/>
        <end position="619"/>
    </location>
</feature>
<feature type="compositionally biased region" description="Polar residues" evidence="1">
    <location>
        <begin position="492"/>
        <end position="503"/>
    </location>
</feature>